<dbReference type="OrthoDB" id="5851172at2759"/>
<evidence type="ECO:0000313" key="3">
    <source>
        <dbReference type="Proteomes" id="UP000218231"/>
    </source>
</evidence>
<proteinExistence type="predicted"/>
<evidence type="ECO:0000256" key="1">
    <source>
        <dbReference type="SAM" id="MobiDB-lite"/>
    </source>
</evidence>
<feature type="region of interest" description="Disordered" evidence="1">
    <location>
        <begin position="39"/>
        <end position="174"/>
    </location>
</feature>
<feature type="compositionally biased region" description="Basic and acidic residues" evidence="1">
    <location>
        <begin position="186"/>
        <end position="195"/>
    </location>
</feature>
<dbReference type="EMBL" id="LIAE01010598">
    <property type="protein sequence ID" value="PAV58190.1"/>
    <property type="molecule type" value="Genomic_DNA"/>
</dbReference>
<feature type="compositionally biased region" description="Low complexity" evidence="1">
    <location>
        <begin position="157"/>
        <end position="174"/>
    </location>
</feature>
<keyword evidence="3" id="KW-1185">Reference proteome</keyword>
<feature type="compositionally biased region" description="Polar residues" evidence="1">
    <location>
        <begin position="90"/>
        <end position="100"/>
    </location>
</feature>
<feature type="region of interest" description="Disordered" evidence="1">
    <location>
        <begin position="182"/>
        <end position="201"/>
    </location>
</feature>
<comment type="caution">
    <text evidence="2">The sequence shown here is derived from an EMBL/GenBank/DDBJ whole genome shotgun (WGS) entry which is preliminary data.</text>
</comment>
<feature type="compositionally biased region" description="Polar residues" evidence="1">
    <location>
        <begin position="53"/>
        <end position="62"/>
    </location>
</feature>
<sequence length="201" mass="21660">MLAPIVTKDMKLFPSTKIPPSVRNVRSRAQSLDHIQQLQNSGSTRGRIITSRPRVSQSTGNLPSVAKSPPKSSTVRKTTLTAIQEGVEYSESSSSNQHNNAGHKERLKVSLSQNSPSSSSTSKGIAIRKKAATLTNMRDSKSTEDMDVENSNLELEPSSSSPSPTSSSGGKKGSIIKWFSSVLRKSSKENKDKDNISTNSS</sequence>
<accession>A0A2A2J8S9</accession>
<evidence type="ECO:0000313" key="2">
    <source>
        <dbReference type="EMBL" id="PAV58190.1"/>
    </source>
</evidence>
<dbReference type="AlphaFoldDB" id="A0A2A2J8S9"/>
<dbReference type="Proteomes" id="UP000218231">
    <property type="component" value="Unassembled WGS sequence"/>
</dbReference>
<name>A0A2A2J8S9_9BILA</name>
<feature type="compositionally biased region" description="Low complexity" evidence="1">
    <location>
        <begin position="110"/>
        <end position="122"/>
    </location>
</feature>
<protein>
    <submittedName>
        <fullName evidence="2">Uncharacterized protein</fullName>
    </submittedName>
</protein>
<feature type="compositionally biased region" description="Polar residues" evidence="1">
    <location>
        <begin position="70"/>
        <end position="82"/>
    </location>
</feature>
<gene>
    <name evidence="2" type="ORF">WR25_11793</name>
</gene>
<organism evidence="2 3">
    <name type="scientific">Diploscapter pachys</name>
    <dbReference type="NCBI Taxonomy" id="2018661"/>
    <lineage>
        <taxon>Eukaryota</taxon>
        <taxon>Metazoa</taxon>
        <taxon>Ecdysozoa</taxon>
        <taxon>Nematoda</taxon>
        <taxon>Chromadorea</taxon>
        <taxon>Rhabditida</taxon>
        <taxon>Rhabditina</taxon>
        <taxon>Rhabditomorpha</taxon>
        <taxon>Rhabditoidea</taxon>
        <taxon>Rhabditidae</taxon>
        <taxon>Diploscapter</taxon>
    </lineage>
</organism>
<reference evidence="2 3" key="1">
    <citation type="journal article" date="2017" name="Curr. Biol.">
        <title>Genome architecture and evolution of a unichromosomal asexual nematode.</title>
        <authorList>
            <person name="Fradin H."/>
            <person name="Zegar C."/>
            <person name="Gutwein M."/>
            <person name="Lucas J."/>
            <person name="Kovtun M."/>
            <person name="Corcoran D."/>
            <person name="Baugh L.R."/>
            <person name="Kiontke K."/>
            <person name="Gunsalus K."/>
            <person name="Fitch D.H."/>
            <person name="Piano F."/>
        </authorList>
    </citation>
    <scope>NUCLEOTIDE SEQUENCE [LARGE SCALE GENOMIC DNA]</scope>
    <source>
        <strain evidence="2">PF1309</strain>
    </source>
</reference>